<gene>
    <name evidence="2" type="ORF">E0486_00080</name>
</gene>
<dbReference type="InterPro" id="IPR023614">
    <property type="entry name" value="Porin_dom_sf"/>
</dbReference>
<accession>A0A4R4E535</accession>
<dbReference type="Proteomes" id="UP000295164">
    <property type="component" value="Unassembled WGS sequence"/>
</dbReference>
<dbReference type="InterPro" id="IPR010870">
    <property type="entry name" value="Porin_O/P"/>
</dbReference>
<feature type="chain" id="PRO_5020750538" evidence="1">
    <location>
        <begin position="34"/>
        <end position="442"/>
    </location>
</feature>
<dbReference type="OrthoDB" id="925187at2"/>
<reference evidence="2 3" key="1">
    <citation type="submission" date="2019-03" db="EMBL/GenBank/DDBJ databases">
        <authorList>
            <person name="Kim M.K.M."/>
        </authorList>
    </citation>
    <scope>NUCLEOTIDE SEQUENCE [LARGE SCALE GENOMIC DNA]</scope>
    <source>
        <strain evidence="2 3">17J68-15</strain>
    </source>
</reference>
<feature type="signal peptide" evidence="1">
    <location>
        <begin position="1"/>
        <end position="33"/>
    </location>
</feature>
<keyword evidence="1" id="KW-0732">Signal</keyword>
<evidence type="ECO:0000313" key="2">
    <source>
        <dbReference type="EMBL" id="TCZ74736.1"/>
    </source>
</evidence>
<dbReference type="EMBL" id="SKFH01000001">
    <property type="protein sequence ID" value="TCZ74736.1"/>
    <property type="molecule type" value="Genomic_DNA"/>
</dbReference>
<dbReference type="PROSITE" id="PS51257">
    <property type="entry name" value="PROKAR_LIPOPROTEIN"/>
    <property type="match status" value="1"/>
</dbReference>
<comment type="caution">
    <text evidence="2">The sequence shown here is derived from an EMBL/GenBank/DDBJ whole genome shotgun (WGS) entry which is preliminary data.</text>
</comment>
<keyword evidence="3" id="KW-1185">Reference proteome</keyword>
<proteinExistence type="predicted"/>
<organism evidence="2 3">
    <name type="scientific">Flaviaesturariibacter aridisoli</name>
    <dbReference type="NCBI Taxonomy" id="2545761"/>
    <lineage>
        <taxon>Bacteria</taxon>
        <taxon>Pseudomonadati</taxon>
        <taxon>Bacteroidota</taxon>
        <taxon>Chitinophagia</taxon>
        <taxon>Chitinophagales</taxon>
        <taxon>Chitinophagaceae</taxon>
        <taxon>Flaviaestuariibacter</taxon>
    </lineage>
</organism>
<evidence type="ECO:0000313" key="3">
    <source>
        <dbReference type="Proteomes" id="UP000295164"/>
    </source>
</evidence>
<dbReference type="SUPFAM" id="SSF56935">
    <property type="entry name" value="Porins"/>
    <property type="match status" value="1"/>
</dbReference>
<dbReference type="Gene3D" id="2.40.160.10">
    <property type="entry name" value="Porin"/>
    <property type="match status" value="1"/>
</dbReference>
<protein>
    <submittedName>
        <fullName evidence="2">Porin</fullName>
    </submittedName>
</protein>
<name>A0A4R4E535_9BACT</name>
<dbReference type="AlphaFoldDB" id="A0A4R4E535"/>
<evidence type="ECO:0000256" key="1">
    <source>
        <dbReference type="SAM" id="SignalP"/>
    </source>
</evidence>
<sequence>MRHIHNHRPYFYRHFRLALAALLLLGCSVQASAQRFLSDYDSTLFVRDTLRPLVNRFENLHFSGYIQPQFQWAETEGAFGFEGGGFSEHSDSRFQLRRARVRVDYQMPLRDLPLPLALFTFQVDVTERGSIVRDMFAKVYLPVNQALSGTFGLFARPFGYEVNLSSAYRESPERARASQVLMPGERDLGLMFSYEPLHTTNGPALKFDAGLFNGPGVNASTDFDSYKDLAGRLALKPWKVSKTLTLSAGLSALRGGWRQDTRYRWEMDLSKGAFTVDSTASNEGAKAPRHYYGGDAQLAWQGGLGKTELRGEFWQGTQPGTAGSTLNPSTQPQGPTYLRPFNAGIFYFLQQLGSERWELGLKYDWYDPNRRTAGTAIGAAGNNLTVADIRYDTWSAGLTWYVSKNLKVLGWYTHPVNERTALAGFTQDVPDDVLTLRTQLRF</sequence>
<dbReference type="Pfam" id="PF07396">
    <property type="entry name" value="Porin_O_P"/>
    <property type="match status" value="1"/>
</dbReference>
<dbReference type="RefSeq" id="WP_131850092.1">
    <property type="nucleotide sequence ID" value="NZ_SKFH01000001.1"/>
</dbReference>